<reference evidence="2" key="1">
    <citation type="journal article" date="2021" name="Proc. Natl. Acad. Sci. U.S.A.">
        <title>A Catalog of Tens of Thousands of Viruses from Human Metagenomes Reveals Hidden Associations with Chronic Diseases.</title>
        <authorList>
            <person name="Tisza M.J."/>
            <person name="Buck C.B."/>
        </authorList>
    </citation>
    <scope>NUCLEOTIDE SEQUENCE</scope>
    <source>
        <strain evidence="2">CtFWA4</strain>
    </source>
</reference>
<feature type="domain" description="Ig-like" evidence="1">
    <location>
        <begin position="25"/>
        <end position="88"/>
    </location>
</feature>
<evidence type="ECO:0000313" key="2">
    <source>
        <dbReference type="EMBL" id="DAD69908.1"/>
    </source>
</evidence>
<organism evidence="2">
    <name type="scientific">Caudovirales sp. ctFWA4</name>
    <dbReference type="NCBI Taxonomy" id="2827628"/>
    <lineage>
        <taxon>Viruses</taxon>
        <taxon>Duplodnaviria</taxon>
        <taxon>Heunggongvirae</taxon>
        <taxon>Uroviricota</taxon>
        <taxon>Caudoviricetes</taxon>
    </lineage>
</organism>
<name>A0A8S5LIJ8_9CAUD</name>
<sequence length="624" mass="66281">MSKVFQMIGGSGGGIKLASIEITTPPTKTAYKAGEPFSMAGMVVKATYSNGATLIATGVSVEPSGGLEAGRTSVTIRYTEGGVSCTATQAITVTKTNVTVPSQSGSLTYSGSSQSPAWYNYDTAKMTLGGTTSGTNAGTYSAKFTLKDTALYQWADGTTAPKTVSWKIGKADGSLTLSKTTITLEDGKLTDSFTVTRLGTGTISVSSNHPEIATASLSGNVVTVTSVDENSGTVTITVSVASDTNYNAPANKTCTVSCVFVTIFGVCWTYSNSSTALSRLTPSNDPNGYVNAAVSSEPSAAIGTGAGSSPFDDFMPWQGMEEYNIINGAVSYKKGQSGFSRTSYDTMVFIPEFYYKIVYNSSQSKIYYYVANAPFTGFSKHPGSGRYVGRYNTISGYASKSGANPLTNITRATARTNSRNKGSKWQQYDYASWCAVWLLYLVEYANWDSQSKIGNGIVGVSSVSKTGTTDSMTYHTGTAASSRTSAGGVQYRGIENPWGNVYDWLDGINFNNRAAYICTDPSKYADDTSTNYTSAGLSLPSSDGYIKTLGNCTALPWAFIPTGTGGSQTTYVPDYVYSDTGWRLLAVGGYFYYSAAYCGLFFFCGYYDSSYANSNIGARLLYVP</sequence>
<dbReference type="Gene3D" id="2.60.40.3630">
    <property type="match status" value="1"/>
</dbReference>
<accession>A0A8S5LIJ8</accession>
<dbReference type="InterPro" id="IPR022038">
    <property type="entry name" value="Ig-like_bact"/>
</dbReference>
<protein>
    <submittedName>
        <fullName evidence="2">Tail collar fiber protein</fullName>
    </submittedName>
</protein>
<evidence type="ECO:0000259" key="1">
    <source>
        <dbReference type="Pfam" id="PF07523"/>
    </source>
</evidence>
<proteinExistence type="predicted"/>
<dbReference type="Pfam" id="PF07523">
    <property type="entry name" value="Big_3"/>
    <property type="match status" value="1"/>
</dbReference>
<dbReference type="EMBL" id="BK015858">
    <property type="protein sequence ID" value="DAD69908.1"/>
    <property type="molecule type" value="Genomic_DNA"/>
</dbReference>